<organism evidence="1 2">
    <name type="scientific">Vararia minispora EC-137</name>
    <dbReference type="NCBI Taxonomy" id="1314806"/>
    <lineage>
        <taxon>Eukaryota</taxon>
        <taxon>Fungi</taxon>
        <taxon>Dikarya</taxon>
        <taxon>Basidiomycota</taxon>
        <taxon>Agaricomycotina</taxon>
        <taxon>Agaricomycetes</taxon>
        <taxon>Russulales</taxon>
        <taxon>Lachnocladiaceae</taxon>
        <taxon>Vararia</taxon>
    </lineage>
</organism>
<reference evidence="1" key="1">
    <citation type="submission" date="2021-02" db="EMBL/GenBank/DDBJ databases">
        <authorList>
            <consortium name="DOE Joint Genome Institute"/>
            <person name="Ahrendt S."/>
            <person name="Looney B.P."/>
            <person name="Miyauchi S."/>
            <person name="Morin E."/>
            <person name="Drula E."/>
            <person name="Courty P.E."/>
            <person name="Chicoki N."/>
            <person name="Fauchery L."/>
            <person name="Kohler A."/>
            <person name="Kuo A."/>
            <person name="Labutti K."/>
            <person name="Pangilinan J."/>
            <person name="Lipzen A."/>
            <person name="Riley R."/>
            <person name="Andreopoulos W."/>
            <person name="He G."/>
            <person name="Johnson J."/>
            <person name="Barry K.W."/>
            <person name="Grigoriev I.V."/>
            <person name="Nagy L."/>
            <person name="Hibbett D."/>
            <person name="Henrissat B."/>
            <person name="Matheny P.B."/>
            <person name="Labbe J."/>
            <person name="Martin F."/>
        </authorList>
    </citation>
    <scope>NUCLEOTIDE SEQUENCE</scope>
    <source>
        <strain evidence="1">EC-137</strain>
    </source>
</reference>
<dbReference type="EMBL" id="MU274417">
    <property type="protein sequence ID" value="KAI0026545.1"/>
    <property type="molecule type" value="Genomic_DNA"/>
</dbReference>
<comment type="caution">
    <text evidence="1">The sequence shown here is derived from an EMBL/GenBank/DDBJ whole genome shotgun (WGS) entry which is preliminary data.</text>
</comment>
<reference evidence="1" key="2">
    <citation type="journal article" date="2022" name="New Phytol.">
        <title>Evolutionary transition to the ectomycorrhizal habit in the genomes of a hyperdiverse lineage of mushroom-forming fungi.</title>
        <authorList>
            <person name="Looney B."/>
            <person name="Miyauchi S."/>
            <person name="Morin E."/>
            <person name="Drula E."/>
            <person name="Courty P.E."/>
            <person name="Kohler A."/>
            <person name="Kuo A."/>
            <person name="LaButti K."/>
            <person name="Pangilinan J."/>
            <person name="Lipzen A."/>
            <person name="Riley R."/>
            <person name="Andreopoulos W."/>
            <person name="He G."/>
            <person name="Johnson J."/>
            <person name="Nolan M."/>
            <person name="Tritt A."/>
            <person name="Barry K.W."/>
            <person name="Grigoriev I.V."/>
            <person name="Nagy L.G."/>
            <person name="Hibbett D."/>
            <person name="Henrissat B."/>
            <person name="Matheny P.B."/>
            <person name="Labbe J."/>
            <person name="Martin F.M."/>
        </authorList>
    </citation>
    <scope>NUCLEOTIDE SEQUENCE</scope>
    <source>
        <strain evidence="1">EC-137</strain>
    </source>
</reference>
<evidence type="ECO:0000313" key="2">
    <source>
        <dbReference type="Proteomes" id="UP000814128"/>
    </source>
</evidence>
<name>A0ACB8Q512_9AGAM</name>
<gene>
    <name evidence="1" type="ORF">K488DRAFT_75265</name>
</gene>
<keyword evidence="2" id="KW-1185">Reference proteome</keyword>
<sequence length="981" mass="110888">MPPWHCKRASSEPEHCDRLRQANDERIEKDESLYTRKSRELVPMWSSKGYMGGVTCCLPSVVRGGMAADIRVTNEHWDVDFATHLLERSYRAPLRLTFLLDNTPRNRYTIVELEALIESAMRDHRARIWSLDVGKSGVRSDISKHLLRARLPDLHHLTIGPDLAHSLTLCVDELSEVTPSLTTLNIASSVKLSLSANGASPIFLNVARLELTGSPSLFDRTAVSWEFTTIVGRLPVLKVLILADYFPDSPLPDVLQPVELPTDMEKIVYRSRKPAYSIMVIDSLLVHNVAHRVATLVRADPRTLATVFSGARDNFVRRVEKGNEDTDHATGKAITHHSKNSVELRIGSNISASSSGAYHIRALNIHDSLALVLACIPLDSLQEMLVISDLPVRVLWRYLSLSKTLENLHIAGPTAQEFLNVFKQDARRFPALGHVCLAAWRSDPDDRPNYDDAAESMFTALERRRSKGMRQLLTVHVPWSQKPPCPRKYTSLNKDRACTQEMSYSAREDIHCARTHKSVDTLDTTLGTRTDLRNEYSVVSTEQSKADDVEEVAACQIPGVDRGDECLDGWVCALGATISWEVLDDRGPEVSMWEIEREREKDPKGTKTDGSKRAERHRLEDDLVRIERGDDGRKHHNREHDHRLHGRTWEERGVGRMQHGKQQEQRKGFGTKRMRDEKPKTCRNDNVTHLVHSLIMDQAAPLTDQSIQQLAAAIHQNPSLRPQVAAIMANRVEGALQKYFSVPSKFREAMGNARAALSGSWVLHFIMQYSSSSNPSWTEADLDIYCPEDGLPIMMTRLLEEGYYPSRSQQQNQPSMTFTKGVITRVLEFDHAERGLKVDVVCTDASTPFEVVLNFWTTLVINVVTVHDLILLYPDLMLAMQGRQPLDRARKRGVGGLVNKYIRRGFQVWPFSRQRACMYDPDEVRSTRDNRCLVLPMTTPDGYERGPQGSTMTMWRMRGYERAGVNGSIAFVNSIIGPYVD</sequence>
<protein>
    <submittedName>
        <fullName evidence="1">Uncharacterized protein</fullName>
    </submittedName>
</protein>
<proteinExistence type="predicted"/>
<accession>A0ACB8Q512</accession>
<evidence type="ECO:0000313" key="1">
    <source>
        <dbReference type="EMBL" id="KAI0026545.1"/>
    </source>
</evidence>
<dbReference type="Proteomes" id="UP000814128">
    <property type="component" value="Unassembled WGS sequence"/>
</dbReference>